<evidence type="ECO:0000313" key="2">
    <source>
        <dbReference type="EMBL" id="GAA4465606.1"/>
    </source>
</evidence>
<protein>
    <submittedName>
        <fullName evidence="2">Uncharacterized protein</fullName>
    </submittedName>
</protein>
<feature type="transmembrane region" description="Helical" evidence="1">
    <location>
        <begin position="126"/>
        <end position="147"/>
    </location>
</feature>
<proteinExistence type="predicted"/>
<evidence type="ECO:0000313" key="3">
    <source>
        <dbReference type="Proteomes" id="UP001501175"/>
    </source>
</evidence>
<evidence type="ECO:0000256" key="1">
    <source>
        <dbReference type="SAM" id="Phobius"/>
    </source>
</evidence>
<feature type="transmembrane region" description="Helical" evidence="1">
    <location>
        <begin position="12"/>
        <end position="36"/>
    </location>
</feature>
<dbReference type="EMBL" id="BAABHD010000079">
    <property type="protein sequence ID" value="GAA4465606.1"/>
    <property type="molecule type" value="Genomic_DNA"/>
</dbReference>
<keyword evidence="1" id="KW-0812">Transmembrane</keyword>
<name>A0ABP8NGS2_9BACT</name>
<comment type="caution">
    <text evidence="2">The sequence shown here is derived from an EMBL/GenBank/DDBJ whole genome shotgun (WGS) entry which is preliminary data.</text>
</comment>
<accession>A0ABP8NGS2</accession>
<keyword evidence="1" id="KW-1133">Transmembrane helix</keyword>
<feature type="transmembrane region" description="Helical" evidence="1">
    <location>
        <begin position="88"/>
        <end position="106"/>
    </location>
</feature>
<keyword evidence="3" id="KW-1185">Reference proteome</keyword>
<gene>
    <name evidence="2" type="ORF">GCM10023189_46490</name>
</gene>
<sequence>MNRQLPSFGTLAFKAALTHTVTYFLMGFLALTLFDYRNLYADESVRQLMRQVSEPIVMAGPLFQPLRGLLFAVAFYPVRDKFFGERRGWLISWLLLAILGIINTFGPSPGSVEGLIYTVLPGRFHLIGLPEVLLQSFLFSGLLYYWVNHPRKKWLTWLMVILFVLIVGLITLGIVMGNR</sequence>
<reference evidence="3" key="1">
    <citation type="journal article" date="2019" name="Int. J. Syst. Evol. Microbiol.">
        <title>The Global Catalogue of Microorganisms (GCM) 10K type strain sequencing project: providing services to taxonomists for standard genome sequencing and annotation.</title>
        <authorList>
            <consortium name="The Broad Institute Genomics Platform"/>
            <consortium name="The Broad Institute Genome Sequencing Center for Infectious Disease"/>
            <person name="Wu L."/>
            <person name="Ma J."/>
        </authorList>
    </citation>
    <scope>NUCLEOTIDE SEQUENCE [LARGE SCALE GENOMIC DNA]</scope>
    <source>
        <strain evidence="3">JCM 17927</strain>
    </source>
</reference>
<dbReference type="RefSeq" id="WP_345247537.1">
    <property type="nucleotide sequence ID" value="NZ_BAABHD010000079.1"/>
</dbReference>
<feature type="transmembrane region" description="Helical" evidence="1">
    <location>
        <begin position="154"/>
        <end position="176"/>
    </location>
</feature>
<keyword evidence="1" id="KW-0472">Membrane</keyword>
<organism evidence="2 3">
    <name type="scientific">Nibrella saemangeumensis</name>
    <dbReference type="NCBI Taxonomy" id="1084526"/>
    <lineage>
        <taxon>Bacteria</taxon>
        <taxon>Pseudomonadati</taxon>
        <taxon>Bacteroidota</taxon>
        <taxon>Cytophagia</taxon>
        <taxon>Cytophagales</taxon>
        <taxon>Spirosomataceae</taxon>
        <taxon>Nibrella</taxon>
    </lineage>
</organism>
<dbReference type="Proteomes" id="UP001501175">
    <property type="component" value="Unassembled WGS sequence"/>
</dbReference>